<dbReference type="SMART" id="SM00327">
    <property type="entry name" value="VWA"/>
    <property type="match status" value="1"/>
</dbReference>
<dbReference type="InterPro" id="IPR036465">
    <property type="entry name" value="vWFA_dom_sf"/>
</dbReference>
<feature type="region of interest" description="Disordered" evidence="1">
    <location>
        <begin position="33"/>
        <end position="65"/>
    </location>
</feature>
<dbReference type="SUPFAM" id="SSF53300">
    <property type="entry name" value="vWA-like"/>
    <property type="match status" value="1"/>
</dbReference>
<comment type="caution">
    <text evidence="3">The sequence shown here is derived from an EMBL/GenBank/DDBJ whole genome shotgun (WGS) entry which is preliminary data.</text>
</comment>
<gene>
    <name evidence="3" type="ORF">COW36_09970</name>
</gene>
<evidence type="ECO:0000256" key="1">
    <source>
        <dbReference type="SAM" id="MobiDB-lite"/>
    </source>
</evidence>
<evidence type="ECO:0000313" key="4">
    <source>
        <dbReference type="Proteomes" id="UP000231019"/>
    </source>
</evidence>
<dbReference type="Proteomes" id="UP000231019">
    <property type="component" value="Unassembled WGS sequence"/>
</dbReference>
<dbReference type="AlphaFoldDB" id="A0A2M7G584"/>
<dbReference type="PROSITE" id="PS50234">
    <property type="entry name" value="VWFA"/>
    <property type="match status" value="1"/>
</dbReference>
<sequence>MAEIQILQPKLLNWGLRYSLILSLAACQTPGNIAPLPSSSQQPNPTDSSGPLSATPDPLASAPAPGQIIAPFTLPRLGARTLIEDEIPTEAIGLPIGSPQPPSHPTATPLPSATSDISVIEKTTFNGKLFDDLGQPLNGALVKVRSLNSQVPFEAETLTSGGTFAFNNAPSGVQIEITISKPGFASRKRVEVLKSNKQGDPNANRYDFGQAFAAGGTRESSPAPASAPPILPLPTPIMPPLPPTASAEPAYATRSSEAGALSFQALQGKTTLEKLKSQIKTHSPISPALLLPWEALRLEPLNFSNLSYVAPFQMGMGLVKVGSVAGADLYDWGGQVLLPTQPLESRPATVLTLLVEASGLMNSFKGFGTGNTAPPSLWELAQATVQTLATGLKDTDQLNLIVYSEGTQTLLSGQAFSTAQPLLQALQTQTPSGSAQLLPALNTAYALAESQHDPSKNNRLLLLGTVSSLSAAGQSAEILNLVESKAQAGLPLSVLALGELADRALLENLQRQGQGVSRQLAGLADLEALAQGLPGLLKPANRQLRFRLEAPTELSLKASSSALQGADLRWSGTLLPGEKQIFWQRFALPVGQSPSGVFRLQADYLDPAGQAQSISFEQSFASLQGQNQSPVRDAGLVNLLFRLLSGRVDQAGAQAELTPYYGAQNTTLGNEYRSLIQTWSGQ</sequence>
<feature type="compositionally biased region" description="Polar residues" evidence="1">
    <location>
        <begin position="37"/>
        <end position="52"/>
    </location>
</feature>
<protein>
    <recommendedName>
        <fullName evidence="2">VWFA domain-containing protein</fullName>
    </recommendedName>
</protein>
<proteinExistence type="predicted"/>
<reference evidence="3 4" key="1">
    <citation type="submission" date="2017-09" db="EMBL/GenBank/DDBJ databases">
        <title>Depth-based differentiation of microbial function through sediment-hosted aquifers and enrichment of novel symbionts in the deep terrestrial subsurface.</title>
        <authorList>
            <person name="Probst A.J."/>
            <person name="Ladd B."/>
            <person name="Jarett J.K."/>
            <person name="Geller-Mcgrath D.E."/>
            <person name="Sieber C.M."/>
            <person name="Emerson J.B."/>
            <person name="Anantharaman K."/>
            <person name="Thomas B.C."/>
            <person name="Malmstrom R."/>
            <person name="Stieglmeier M."/>
            <person name="Klingl A."/>
            <person name="Woyke T."/>
            <person name="Ryan C.M."/>
            <person name="Banfield J.F."/>
        </authorList>
    </citation>
    <scope>NUCLEOTIDE SEQUENCE [LARGE SCALE GENOMIC DNA]</scope>
    <source>
        <strain evidence="3">CG17_big_fil_post_rev_8_21_14_2_50_48_46</strain>
    </source>
</reference>
<organism evidence="3 4">
    <name type="scientific">bacterium (Candidatus Blackallbacteria) CG17_big_fil_post_rev_8_21_14_2_50_48_46</name>
    <dbReference type="NCBI Taxonomy" id="2014261"/>
    <lineage>
        <taxon>Bacteria</taxon>
        <taxon>Candidatus Blackallbacteria</taxon>
    </lineage>
</organism>
<dbReference type="EMBL" id="PFFQ01000028">
    <property type="protein sequence ID" value="PIW17125.1"/>
    <property type="molecule type" value="Genomic_DNA"/>
</dbReference>
<name>A0A2M7G584_9BACT</name>
<dbReference type="InterPro" id="IPR002035">
    <property type="entry name" value="VWF_A"/>
</dbReference>
<feature type="domain" description="VWFA" evidence="2">
    <location>
        <begin position="350"/>
        <end position="537"/>
    </location>
</feature>
<accession>A0A2M7G584</accession>
<evidence type="ECO:0000313" key="3">
    <source>
        <dbReference type="EMBL" id="PIW17125.1"/>
    </source>
</evidence>
<dbReference type="Gene3D" id="3.40.50.410">
    <property type="entry name" value="von Willebrand factor, type A domain"/>
    <property type="match status" value="1"/>
</dbReference>
<evidence type="ECO:0000259" key="2">
    <source>
        <dbReference type="PROSITE" id="PS50234"/>
    </source>
</evidence>